<dbReference type="InterPro" id="IPR025524">
    <property type="entry name" value="DUF4412"/>
</dbReference>
<sequence length="196" mass="21545">MRRLIRSVALAAVLLPPAAEAQPRQPSRDYAATYRMESEGKAAEIRVFYSAASRRQRVETAEGGMAMIHDIPGNRMLMLNAQNRMAMELPGNVGPGQQNMLNVPDDMTLTRTGTATVAGHRCTTYRAMQAGVERGTVCVTDDGILLRADFQQGERRGTMQATALSLDSQPASLFQVPEGWQVTQMPQGQGQRRPQR</sequence>
<keyword evidence="1" id="KW-0732">Signal</keyword>
<dbReference type="AlphaFoldDB" id="A0A975TZW3"/>
<feature type="domain" description="DUF4412" evidence="2">
    <location>
        <begin position="65"/>
        <end position="142"/>
    </location>
</feature>
<name>A0A975TZW3_9PROT</name>
<gene>
    <name evidence="3" type="ORF">KO353_09975</name>
</gene>
<dbReference type="EMBL" id="CP076448">
    <property type="protein sequence ID" value="QXM23642.1"/>
    <property type="molecule type" value="Genomic_DNA"/>
</dbReference>
<reference evidence="3" key="1">
    <citation type="submission" date="2021-06" db="EMBL/GenBank/DDBJ databases">
        <title>Elioraea tepida, sp. nov., a moderately thermophilic aerobic anoxygenic phototrophic bacterium isolated from an alkaline siliceous hot spring mat community in Yellowstone National Park, WY, USA.</title>
        <authorList>
            <person name="Saini M.K."/>
            <person name="Yoshida S."/>
            <person name="Sebastian A."/>
            <person name="Hirose S."/>
            <person name="Hara E."/>
            <person name="Tamaki H."/>
            <person name="Soulier N.T."/>
            <person name="Albert I."/>
            <person name="Hanada S."/>
            <person name="Bryant D.A."/>
            <person name="Tank M."/>
        </authorList>
    </citation>
    <scope>NUCLEOTIDE SEQUENCE</scope>
    <source>
        <strain evidence="3">MS-P2</strain>
    </source>
</reference>
<organism evidence="3 4">
    <name type="scientific">Elioraea tepida</name>
    <dbReference type="NCBI Taxonomy" id="2843330"/>
    <lineage>
        <taxon>Bacteria</taxon>
        <taxon>Pseudomonadati</taxon>
        <taxon>Pseudomonadota</taxon>
        <taxon>Alphaproteobacteria</taxon>
        <taxon>Acetobacterales</taxon>
        <taxon>Elioraeaceae</taxon>
        <taxon>Elioraea</taxon>
    </lineage>
</organism>
<proteinExistence type="predicted"/>
<feature type="chain" id="PRO_5037034583" evidence="1">
    <location>
        <begin position="22"/>
        <end position="196"/>
    </location>
</feature>
<keyword evidence="4" id="KW-1185">Reference proteome</keyword>
<evidence type="ECO:0000313" key="3">
    <source>
        <dbReference type="EMBL" id="QXM23642.1"/>
    </source>
</evidence>
<evidence type="ECO:0000313" key="4">
    <source>
        <dbReference type="Proteomes" id="UP000694001"/>
    </source>
</evidence>
<dbReference type="RefSeq" id="WP_218284521.1">
    <property type="nucleotide sequence ID" value="NZ_CP076448.1"/>
</dbReference>
<dbReference type="Pfam" id="PF14371">
    <property type="entry name" value="DUF4412"/>
    <property type="match status" value="1"/>
</dbReference>
<feature type="signal peptide" evidence="1">
    <location>
        <begin position="1"/>
        <end position="21"/>
    </location>
</feature>
<dbReference type="Proteomes" id="UP000694001">
    <property type="component" value="Chromosome"/>
</dbReference>
<accession>A0A975TZW3</accession>
<protein>
    <submittedName>
        <fullName evidence="3">DUF4412 domain-containing protein</fullName>
    </submittedName>
</protein>
<evidence type="ECO:0000256" key="1">
    <source>
        <dbReference type="SAM" id="SignalP"/>
    </source>
</evidence>
<evidence type="ECO:0000259" key="2">
    <source>
        <dbReference type="Pfam" id="PF14371"/>
    </source>
</evidence>
<dbReference type="KEGG" id="elio:KO353_09975"/>